<keyword evidence="2" id="KW-1185">Reference proteome</keyword>
<dbReference type="AlphaFoldDB" id="A0A7J5ZC07"/>
<dbReference type="Proteomes" id="UP000518266">
    <property type="component" value="Unassembled WGS sequence"/>
</dbReference>
<feature type="non-terminal residue" evidence="1">
    <location>
        <position position="1"/>
    </location>
</feature>
<sequence length="108" mass="12104">HPEDDPQPGFAASIPPERPGLGPFVCGLWGANSCMRRWKLSRGWLMRSLLLVTPHRRWIATQQGDPAWRPWGLSSLLLPLSAAFLVSLHLPESLSQKHSTPHFNHAPE</sequence>
<name>A0A7J5ZC07_DISMA</name>
<comment type="caution">
    <text evidence="1">The sequence shown here is derived from an EMBL/GenBank/DDBJ whole genome shotgun (WGS) entry which is preliminary data.</text>
</comment>
<reference evidence="1 2" key="1">
    <citation type="submission" date="2020-03" db="EMBL/GenBank/DDBJ databases">
        <title>Dissostichus mawsoni Genome sequencing and assembly.</title>
        <authorList>
            <person name="Park H."/>
        </authorList>
    </citation>
    <scope>NUCLEOTIDE SEQUENCE [LARGE SCALE GENOMIC DNA]</scope>
    <source>
        <strain evidence="1">DM0001</strain>
        <tissue evidence="1">Muscle</tissue>
    </source>
</reference>
<proteinExistence type="predicted"/>
<gene>
    <name evidence="1" type="ORF">F7725_011820</name>
</gene>
<protein>
    <submittedName>
        <fullName evidence="1">Uncharacterized protein</fullName>
    </submittedName>
</protein>
<organism evidence="1 2">
    <name type="scientific">Dissostichus mawsoni</name>
    <name type="common">Antarctic cod</name>
    <dbReference type="NCBI Taxonomy" id="36200"/>
    <lineage>
        <taxon>Eukaryota</taxon>
        <taxon>Metazoa</taxon>
        <taxon>Chordata</taxon>
        <taxon>Craniata</taxon>
        <taxon>Vertebrata</taxon>
        <taxon>Euteleostomi</taxon>
        <taxon>Actinopterygii</taxon>
        <taxon>Neopterygii</taxon>
        <taxon>Teleostei</taxon>
        <taxon>Neoteleostei</taxon>
        <taxon>Acanthomorphata</taxon>
        <taxon>Eupercaria</taxon>
        <taxon>Perciformes</taxon>
        <taxon>Notothenioidei</taxon>
        <taxon>Nototheniidae</taxon>
        <taxon>Dissostichus</taxon>
    </lineage>
</organism>
<evidence type="ECO:0000313" key="2">
    <source>
        <dbReference type="Proteomes" id="UP000518266"/>
    </source>
</evidence>
<dbReference type="EMBL" id="JAAKFY010000004">
    <property type="protein sequence ID" value="KAF3858619.1"/>
    <property type="molecule type" value="Genomic_DNA"/>
</dbReference>
<evidence type="ECO:0000313" key="1">
    <source>
        <dbReference type="EMBL" id="KAF3858619.1"/>
    </source>
</evidence>
<accession>A0A7J5ZC07</accession>